<dbReference type="AlphaFoldDB" id="A0A930VB73"/>
<dbReference type="EMBL" id="JADKPN010000004">
    <property type="protein sequence ID" value="MBF4763322.1"/>
    <property type="molecule type" value="Genomic_DNA"/>
</dbReference>
<dbReference type="RefSeq" id="WP_194706511.1">
    <property type="nucleotide sequence ID" value="NZ_JADKPN010000004.1"/>
</dbReference>
<evidence type="ECO:0000256" key="1">
    <source>
        <dbReference type="SAM" id="MobiDB-lite"/>
    </source>
</evidence>
<accession>A0A930VB73</accession>
<proteinExistence type="predicted"/>
<evidence type="ECO:0000313" key="2">
    <source>
        <dbReference type="EMBL" id="MBF4763322.1"/>
    </source>
</evidence>
<organism evidence="2 3">
    <name type="scientific">Nocardioides islandensis</name>
    <dbReference type="NCBI Taxonomy" id="433663"/>
    <lineage>
        <taxon>Bacteria</taxon>
        <taxon>Bacillati</taxon>
        <taxon>Actinomycetota</taxon>
        <taxon>Actinomycetes</taxon>
        <taxon>Propionibacteriales</taxon>
        <taxon>Nocardioidaceae</taxon>
        <taxon>Nocardioides</taxon>
    </lineage>
</organism>
<reference evidence="2" key="1">
    <citation type="submission" date="2020-11" db="EMBL/GenBank/DDBJ databases">
        <title>Nocardioides sp. nov., isolated from Soil of Cynanchum wilfordii Hemsley rhizosphere.</title>
        <authorList>
            <person name="Lee J.-S."/>
            <person name="Suh M.K."/>
            <person name="Kim J.-S."/>
        </authorList>
    </citation>
    <scope>NUCLEOTIDE SEQUENCE</scope>
    <source>
        <strain evidence="2">KCTC 19275</strain>
    </source>
</reference>
<feature type="compositionally biased region" description="Polar residues" evidence="1">
    <location>
        <begin position="45"/>
        <end position="55"/>
    </location>
</feature>
<gene>
    <name evidence="2" type="ORF">ISU07_09290</name>
</gene>
<sequence length="173" mass="18759">MITAVLLLVCLVLAGAVAALVVALRTVAARLDAIEARGPLRDASSLGSSGQVVTGTSAPSSTSEPPAPVPVASAEEFVITRLGDPEPDAAPTLETKLFADVVLRETVVKAASFAYGVRRGLSPANRNRIWFEMRREVKRARKERKAEEREAIREWRARRRADVRSVRQEESAA</sequence>
<feature type="compositionally biased region" description="Low complexity" evidence="1">
    <location>
        <begin position="56"/>
        <end position="70"/>
    </location>
</feature>
<feature type="region of interest" description="Disordered" evidence="1">
    <location>
        <begin position="42"/>
        <end position="70"/>
    </location>
</feature>
<comment type="caution">
    <text evidence="2">The sequence shown here is derived from an EMBL/GenBank/DDBJ whole genome shotgun (WGS) entry which is preliminary data.</text>
</comment>
<evidence type="ECO:0000313" key="3">
    <source>
        <dbReference type="Proteomes" id="UP000640489"/>
    </source>
</evidence>
<protein>
    <submittedName>
        <fullName evidence="2">Uncharacterized protein</fullName>
    </submittedName>
</protein>
<keyword evidence="3" id="KW-1185">Reference proteome</keyword>
<dbReference type="Proteomes" id="UP000640489">
    <property type="component" value="Unassembled WGS sequence"/>
</dbReference>
<name>A0A930VB73_9ACTN</name>